<dbReference type="EC" id="3.1.1.61" evidence="2"/>
<feature type="coiled-coil region" evidence="5">
    <location>
        <begin position="280"/>
        <end position="326"/>
    </location>
</feature>
<dbReference type="GO" id="GO:0000156">
    <property type="term" value="F:phosphorelay response regulator activity"/>
    <property type="evidence" value="ECO:0007669"/>
    <property type="project" value="InterPro"/>
</dbReference>
<dbReference type="GO" id="GO:0008984">
    <property type="term" value="F:protein-glutamate methylesterase activity"/>
    <property type="evidence" value="ECO:0007669"/>
    <property type="project" value="UniProtKB-EC"/>
</dbReference>
<evidence type="ECO:0000256" key="1">
    <source>
        <dbReference type="ARBA" id="ARBA00022801"/>
    </source>
</evidence>
<protein>
    <recommendedName>
        <fullName evidence="2">protein-glutamate methylesterase</fullName>
        <ecNumber evidence="2">3.1.1.61</ecNumber>
    </recommendedName>
</protein>
<name>A0A5M6D1W3_9BACT</name>
<accession>A0A5M6D1W3</accession>
<dbReference type="Proteomes" id="UP000324479">
    <property type="component" value="Unassembled WGS sequence"/>
</dbReference>
<sequence>MPKFNVIVMGASSGGIQAIRQVLSGLPNRLNAAVFVVQHLSPDSINLLPDILNRQCPVTVRAAEDGMSIQNGQIHLAPPDRHLLIDADQMHLSRGPRENRVRPAIDPLFRSAALSHGRRVIGVILSGSLDDGSSGLLSIKKAGGRTIVQDPETAITPDMPSNALRYQTPDHCVPADEIGPLLGRLLNDSQDSGNASGLTPRMRSELRKETAVLMRQSGDIKTAEHLGELVAASCPECGGPLWEMTDDVPRFRCHTGHAYTAQHLVAGLEEAEEQSLWVALRVMEERLRLLKRLAENDAERGFTRAAELASEKAAESEQHVNRLRKMLGDIPE</sequence>
<evidence type="ECO:0000259" key="6">
    <source>
        <dbReference type="PROSITE" id="PS50122"/>
    </source>
</evidence>
<keyword evidence="5" id="KW-0175">Coiled coil</keyword>
<evidence type="ECO:0000256" key="4">
    <source>
        <dbReference type="PROSITE-ProRule" id="PRU00050"/>
    </source>
</evidence>
<evidence type="ECO:0000313" key="8">
    <source>
        <dbReference type="Proteomes" id="UP000324479"/>
    </source>
</evidence>
<evidence type="ECO:0000256" key="2">
    <source>
        <dbReference type="ARBA" id="ARBA00039140"/>
    </source>
</evidence>
<dbReference type="PIRSF" id="PIRSF036461">
    <property type="entry name" value="Chmtx_methlestr"/>
    <property type="match status" value="1"/>
</dbReference>
<feature type="active site" evidence="4">
    <location>
        <position position="39"/>
    </location>
</feature>
<dbReference type="GO" id="GO:0006935">
    <property type="term" value="P:chemotaxis"/>
    <property type="evidence" value="ECO:0007669"/>
    <property type="project" value="UniProtKB-UniRule"/>
</dbReference>
<feature type="active site" evidence="4">
    <location>
        <position position="131"/>
    </location>
</feature>
<keyword evidence="4" id="KW-0145">Chemotaxis</keyword>
<dbReference type="Gene3D" id="3.40.50.180">
    <property type="entry name" value="Methylesterase CheB, C-terminal domain"/>
    <property type="match status" value="1"/>
</dbReference>
<dbReference type="RefSeq" id="WP_150077706.1">
    <property type="nucleotide sequence ID" value="NZ_VWOX01000010.1"/>
</dbReference>
<evidence type="ECO:0000256" key="3">
    <source>
        <dbReference type="ARBA" id="ARBA00048267"/>
    </source>
</evidence>
<dbReference type="AlphaFoldDB" id="A0A5M6D1W3"/>
<gene>
    <name evidence="7" type="ORF">FYK55_17250</name>
</gene>
<dbReference type="InterPro" id="IPR011247">
    <property type="entry name" value="Chemotax_prot-Glu_Me-esterase"/>
</dbReference>
<feature type="active site" evidence="4">
    <location>
        <position position="12"/>
    </location>
</feature>
<dbReference type="PANTHER" id="PTHR42872:SF6">
    <property type="entry name" value="PROTEIN-GLUTAMATE METHYLESTERASE_PROTEIN-GLUTAMINE GLUTAMINASE"/>
    <property type="match status" value="1"/>
</dbReference>
<evidence type="ECO:0000256" key="5">
    <source>
        <dbReference type="SAM" id="Coils"/>
    </source>
</evidence>
<dbReference type="InterPro" id="IPR000673">
    <property type="entry name" value="Sig_transdc_resp-reg_Me-estase"/>
</dbReference>
<comment type="caution">
    <text evidence="7">The sequence shown here is derived from an EMBL/GenBank/DDBJ whole genome shotgun (WGS) entry which is preliminary data.</text>
</comment>
<dbReference type="EMBL" id="VWOX01000010">
    <property type="protein sequence ID" value="KAA5541323.1"/>
    <property type="molecule type" value="Genomic_DNA"/>
</dbReference>
<dbReference type="SUPFAM" id="SSF52738">
    <property type="entry name" value="Methylesterase CheB, C-terminal domain"/>
    <property type="match status" value="1"/>
</dbReference>
<keyword evidence="1 4" id="KW-0378">Hydrolase</keyword>
<proteinExistence type="predicted"/>
<feature type="domain" description="CheB-type methylesterase" evidence="6">
    <location>
        <begin position="1"/>
        <end position="189"/>
    </location>
</feature>
<dbReference type="GO" id="GO:0005737">
    <property type="term" value="C:cytoplasm"/>
    <property type="evidence" value="ECO:0007669"/>
    <property type="project" value="InterPro"/>
</dbReference>
<comment type="catalytic activity">
    <reaction evidence="3">
        <text>[protein]-L-glutamate 5-O-methyl ester + H2O = L-glutamyl-[protein] + methanol + H(+)</text>
        <dbReference type="Rhea" id="RHEA:23236"/>
        <dbReference type="Rhea" id="RHEA-COMP:10208"/>
        <dbReference type="Rhea" id="RHEA-COMP:10311"/>
        <dbReference type="ChEBI" id="CHEBI:15377"/>
        <dbReference type="ChEBI" id="CHEBI:15378"/>
        <dbReference type="ChEBI" id="CHEBI:17790"/>
        <dbReference type="ChEBI" id="CHEBI:29973"/>
        <dbReference type="ChEBI" id="CHEBI:82795"/>
        <dbReference type="EC" id="3.1.1.61"/>
    </reaction>
</comment>
<dbReference type="Pfam" id="PF01339">
    <property type="entry name" value="CheB_methylest"/>
    <property type="match status" value="1"/>
</dbReference>
<dbReference type="PROSITE" id="PS50122">
    <property type="entry name" value="CHEB"/>
    <property type="match status" value="1"/>
</dbReference>
<organism evidence="7 8">
    <name type="scientific">Roseiconus nitratireducens</name>
    <dbReference type="NCBI Taxonomy" id="2605748"/>
    <lineage>
        <taxon>Bacteria</taxon>
        <taxon>Pseudomonadati</taxon>
        <taxon>Planctomycetota</taxon>
        <taxon>Planctomycetia</taxon>
        <taxon>Pirellulales</taxon>
        <taxon>Pirellulaceae</taxon>
        <taxon>Roseiconus</taxon>
    </lineage>
</organism>
<dbReference type="CDD" id="cd16433">
    <property type="entry name" value="CheB"/>
    <property type="match status" value="1"/>
</dbReference>
<evidence type="ECO:0000313" key="7">
    <source>
        <dbReference type="EMBL" id="KAA5541323.1"/>
    </source>
</evidence>
<dbReference type="PANTHER" id="PTHR42872">
    <property type="entry name" value="PROTEIN-GLUTAMATE METHYLESTERASE/PROTEIN-GLUTAMINE GLUTAMINASE"/>
    <property type="match status" value="1"/>
</dbReference>
<reference evidence="7 8" key="1">
    <citation type="submission" date="2019-08" db="EMBL/GenBank/DDBJ databases">
        <authorList>
            <person name="Dhanesh K."/>
            <person name="Kumar G."/>
            <person name="Sasikala C."/>
            <person name="Venkata Ramana C."/>
        </authorList>
    </citation>
    <scope>NUCLEOTIDE SEQUENCE [LARGE SCALE GENOMIC DNA]</scope>
    <source>
        <strain evidence="7 8">JC645</strain>
    </source>
</reference>
<keyword evidence="8" id="KW-1185">Reference proteome</keyword>
<dbReference type="InterPro" id="IPR035909">
    <property type="entry name" value="CheB_C"/>
</dbReference>